<keyword evidence="12 15" id="KW-0460">Magnesium</keyword>
<evidence type="ECO:0000256" key="13">
    <source>
        <dbReference type="ARBA" id="ARBA00048811"/>
    </source>
</evidence>
<evidence type="ECO:0000256" key="11">
    <source>
        <dbReference type="ARBA" id="ARBA00022741"/>
    </source>
</evidence>
<dbReference type="GO" id="GO:0000287">
    <property type="term" value="F:magnesium ion binding"/>
    <property type="evidence" value="ECO:0007669"/>
    <property type="project" value="TreeGrafter"/>
</dbReference>
<evidence type="ECO:0000256" key="6">
    <source>
        <dbReference type="ARBA" id="ARBA00022490"/>
    </source>
</evidence>
<dbReference type="GO" id="GO:0046100">
    <property type="term" value="P:hypoxanthine metabolic process"/>
    <property type="evidence" value="ECO:0007669"/>
    <property type="project" value="TreeGrafter"/>
</dbReference>
<dbReference type="InterPro" id="IPR050408">
    <property type="entry name" value="HGPRT"/>
</dbReference>
<proteinExistence type="inferred from homology"/>
<evidence type="ECO:0000256" key="1">
    <source>
        <dbReference type="ARBA" id="ARBA00001946"/>
    </source>
</evidence>
<keyword evidence="7 15" id="KW-0328">Glycosyltransferase</keyword>
<dbReference type="GO" id="GO:0000166">
    <property type="term" value="F:nucleotide binding"/>
    <property type="evidence" value="ECO:0007669"/>
    <property type="project" value="UniProtKB-KW"/>
</dbReference>
<dbReference type="EC" id="2.4.2.8" evidence="5 15"/>
<feature type="domain" description="Phosphoribosyltransferase" evidence="16">
    <location>
        <begin position="8"/>
        <end position="153"/>
    </location>
</feature>
<evidence type="ECO:0000256" key="2">
    <source>
        <dbReference type="ARBA" id="ARBA00004496"/>
    </source>
</evidence>
<dbReference type="GO" id="GO:0005829">
    <property type="term" value="C:cytosol"/>
    <property type="evidence" value="ECO:0007669"/>
    <property type="project" value="TreeGrafter"/>
</dbReference>
<evidence type="ECO:0000256" key="9">
    <source>
        <dbReference type="ARBA" id="ARBA00022723"/>
    </source>
</evidence>
<evidence type="ECO:0000256" key="4">
    <source>
        <dbReference type="ARBA" id="ARBA00008391"/>
    </source>
</evidence>
<evidence type="ECO:0000256" key="12">
    <source>
        <dbReference type="ARBA" id="ARBA00022842"/>
    </source>
</evidence>
<dbReference type="RefSeq" id="WP_194537084.1">
    <property type="nucleotide sequence ID" value="NZ_JACEFB010000002.1"/>
</dbReference>
<keyword evidence="9 15" id="KW-0479">Metal-binding</keyword>
<comment type="pathway">
    <text evidence="3 15">Purine metabolism; IMP biosynthesis via salvage pathway; IMP from hypoxanthine: step 1/1.</text>
</comment>
<evidence type="ECO:0000256" key="5">
    <source>
        <dbReference type="ARBA" id="ARBA00011895"/>
    </source>
</evidence>
<dbReference type="UniPathway" id="UPA00591">
    <property type="reaction ID" value="UER00648"/>
</dbReference>
<dbReference type="InterPro" id="IPR029057">
    <property type="entry name" value="PRTase-like"/>
</dbReference>
<keyword evidence="11 15" id="KW-0547">Nucleotide-binding</keyword>
<keyword evidence="8 15" id="KW-0808">Transferase</keyword>
<dbReference type="Proteomes" id="UP000542342">
    <property type="component" value="Unassembled WGS sequence"/>
</dbReference>
<reference evidence="17 18" key="1">
    <citation type="submission" date="2020-07" db="EMBL/GenBank/DDBJ databases">
        <title>Thermogemmata thermophila gen. nov., sp. nov., a novel moderate thermophilic planctomycete from a Kamchatka hot spring.</title>
        <authorList>
            <person name="Elcheninov A.G."/>
            <person name="Podosokorskaya O.A."/>
            <person name="Kovaleva O.L."/>
            <person name="Novikov A."/>
            <person name="Bonch-Osmolovskaya E.A."/>
            <person name="Toshchakov S.V."/>
            <person name="Kublanov I.V."/>
        </authorList>
    </citation>
    <scope>NUCLEOTIDE SEQUENCE [LARGE SCALE GENOMIC DNA]</scope>
    <source>
        <strain evidence="17 18">2918</strain>
    </source>
</reference>
<evidence type="ECO:0000256" key="3">
    <source>
        <dbReference type="ARBA" id="ARBA00004669"/>
    </source>
</evidence>
<comment type="subcellular location">
    <subcellularLocation>
        <location evidence="2 15">Cytoplasm</location>
    </subcellularLocation>
</comment>
<accession>A0A7V8VD79</accession>
<dbReference type="InterPro" id="IPR000836">
    <property type="entry name" value="PRTase_dom"/>
</dbReference>
<dbReference type="PANTHER" id="PTHR43340">
    <property type="entry name" value="HYPOXANTHINE-GUANINE PHOSPHORIBOSYLTRANSFERASE"/>
    <property type="match status" value="1"/>
</dbReference>
<organism evidence="17 18">
    <name type="scientific">Thermogemmata fonticola</name>
    <dbReference type="NCBI Taxonomy" id="2755323"/>
    <lineage>
        <taxon>Bacteria</taxon>
        <taxon>Pseudomonadati</taxon>
        <taxon>Planctomycetota</taxon>
        <taxon>Planctomycetia</taxon>
        <taxon>Gemmatales</taxon>
        <taxon>Gemmataceae</taxon>
        <taxon>Thermogemmata</taxon>
    </lineage>
</organism>
<comment type="catalytic activity">
    <reaction evidence="13">
        <text>GMP + diphosphate = guanine + 5-phospho-alpha-D-ribose 1-diphosphate</text>
        <dbReference type="Rhea" id="RHEA:25424"/>
        <dbReference type="ChEBI" id="CHEBI:16235"/>
        <dbReference type="ChEBI" id="CHEBI:33019"/>
        <dbReference type="ChEBI" id="CHEBI:58017"/>
        <dbReference type="ChEBI" id="CHEBI:58115"/>
        <dbReference type="EC" id="2.4.2.8"/>
    </reaction>
    <physiologicalReaction direction="right-to-left" evidence="13">
        <dbReference type="Rhea" id="RHEA:25426"/>
    </physiologicalReaction>
</comment>
<evidence type="ECO:0000256" key="8">
    <source>
        <dbReference type="ARBA" id="ARBA00022679"/>
    </source>
</evidence>
<evidence type="ECO:0000256" key="14">
    <source>
        <dbReference type="ARBA" id="ARBA00049402"/>
    </source>
</evidence>
<comment type="cofactor">
    <cofactor evidence="1 15">
        <name>Mg(2+)</name>
        <dbReference type="ChEBI" id="CHEBI:18420"/>
    </cofactor>
</comment>
<comment type="catalytic activity">
    <reaction evidence="14">
        <text>IMP + diphosphate = hypoxanthine + 5-phospho-alpha-D-ribose 1-diphosphate</text>
        <dbReference type="Rhea" id="RHEA:17973"/>
        <dbReference type="ChEBI" id="CHEBI:17368"/>
        <dbReference type="ChEBI" id="CHEBI:33019"/>
        <dbReference type="ChEBI" id="CHEBI:58017"/>
        <dbReference type="ChEBI" id="CHEBI:58053"/>
        <dbReference type="EC" id="2.4.2.8"/>
    </reaction>
    <physiologicalReaction direction="right-to-left" evidence="14">
        <dbReference type="Rhea" id="RHEA:17975"/>
    </physiologicalReaction>
</comment>
<keyword evidence="6 15" id="KW-0963">Cytoplasm</keyword>
<dbReference type="EMBL" id="JACEFB010000002">
    <property type="protein sequence ID" value="MBA2225685.1"/>
    <property type="molecule type" value="Genomic_DNA"/>
</dbReference>
<evidence type="ECO:0000259" key="16">
    <source>
        <dbReference type="Pfam" id="PF00156"/>
    </source>
</evidence>
<comment type="caution">
    <text evidence="17">The sequence shown here is derived from an EMBL/GenBank/DDBJ whole genome shotgun (WGS) entry which is preliminary data.</text>
</comment>
<dbReference type="NCBIfam" id="TIGR01203">
    <property type="entry name" value="HGPRTase"/>
    <property type="match status" value="1"/>
</dbReference>
<keyword evidence="10 15" id="KW-0660">Purine salvage</keyword>
<evidence type="ECO:0000313" key="17">
    <source>
        <dbReference type="EMBL" id="MBA2225685.1"/>
    </source>
</evidence>
<dbReference type="GO" id="GO:0032263">
    <property type="term" value="P:GMP salvage"/>
    <property type="evidence" value="ECO:0007669"/>
    <property type="project" value="TreeGrafter"/>
</dbReference>
<evidence type="ECO:0000256" key="15">
    <source>
        <dbReference type="RuleBase" id="RU364099"/>
    </source>
</evidence>
<dbReference type="GO" id="GO:0006178">
    <property type="term" value="P:guanine salvage"/>
    <property type="evidence" value="ECO:0007669"/>
    <property type="project" value="TreeGrafter"/>
</dbReference>
<keyword evidence="18" id="KW-1185">Reference proteome</keyword>
<name>A0A7V8VD79_9BACT</name>
<protein>
    <recommendedName>
        <fullName evidence="5 15">Hypoxanthine phosphoribosyltransferase</fullName>
        <ecNumber evidence="5 15">2.4.2.8</ecNumber>
    </recommendedName>
</protein>
<evidence type="ECO:0000256" key="7">
    <source>
        <dbReference type="ARBA" id="ARBA00022676"/>
    </source>
</evidence>
<dbReference type="GO" id="GO:0004422">
    <property type="term" value="F:hypoxanthine phosphoribosyltransferase activity"/>
    <property type="evidence" value="ECO:0007669"/>
    <property type="project" value="InterPro"/>
</dbReference>
<dbReference type="Pfam" id="PF00156">
    <property type="entry name" value="Pribosyltran"/>
    <property type="match status" value="1"/>
</dbReference>
<dbReference type="GO" id="GO:0032264">
    <property type="term" value="P:IMP salvage"/>
    <property type="evidence" value="ECO:0007669"/>
    <property type="project" value="UniProtKB-UniPathway"/>
</dbReference>
<dbReference type="SUPFAM" id="SSF53271">
    <property type="entry name" value="PRTase-like"/>
    <property type="match status" value="1"/>
</dbReference>
<dbReference type="GO" id="GO:0006166">
    <property type="term" value="P:purine ribonucleoside salvage"/>
    <property type="evidence" value="ECO:0007669"/>
    <property type="project" value="UniProtKB-KW"/>
</dbReference>
<evidence type="ECO:0000313" key="18">
    <source>
        <dbReference type="Proteomes" id="UP000542342"/>
    </source>
</evidence>
<sequence length="181" mass="20039">MEILIPAEAIAARLDELAEEITRCYRDTPVTVVGILNGSLMFVADLIRRIRLPLRVGFLTASSYRGSATRPGKLEIRDESLPDLTARHVLLLDDILDTGKTLTRVVAHLLDRGAESVKVGVLLRKLGRQEVPFEPDFVAFTIPNRFVVGYGLDHDDEYRHLPYIAALDEATEKGGYVAPAS</sequence>
<dbReference type="CDD" id="cd06223">
    <property type="entry name" value="PRTases_typeI"/>
    <property type="match status" value="1"/>
</dbReference>
<comment type="similarity">
    <text evidence="4 15">Belongs to the purine/pyrimidine phosphoribosyltransferase family.</text>
</comment>
<dbReference type="PANTHER" id="PTHR43340:SF1">
    <property type="entry name" value="HYPOXANTHINE PHOSPHORIBOSYLTRANSFERASE"/>
    <property type="match status" value="1"/>
</dbReference>
<evidence type="ECO:0000256" key="10">
    <source>
        <dbReference type="ARBA" id="ARBA00022726"/>
    </source>
</evidence>
<gene>
    <name evidence="17" type="primary">hpt</name>
    <name evidence="17" type="ORF">H0921_05855</name>
</gene>
<dbReference type="InterPro" id="IPR005904">
    <property type="entry name" value="Hxn_phspho_trans"/>
</dbReference>
<dbReference type="AlphaFoldDB" id="A0A7V8VD79"/>
<dbReference type="Gene3D" id="3.40.50.2020">
    <property type="match status" value="1"/>
</dbReference>